<dbReference type="InterPro" id="IPR016035">
    <property type="entry name" value="Acyl_Trfase/lysoPLipase"/>
</dbReference>
<dbReference type="PROSITE" id="PS51635">
    <property type="entry name" value="PNPLA"/>
    <property type="match status" value="1"/>
</dbReference>
<dbReference type="AlphaFoldDB" id="A0AA48RF73"/>
<reference evidence="6" key="1">
    <citation type="submission" date="2023-07" db="EMBL/GenBank/DDBJ databases">
        <authorList>
            <person name="Pelsma A.J. K."/>
        </authorList>
    </citation>
    <scope>NUCLEOTIDE SEQUENCE</scope>
</reference>
<protein>
    <recommendedName>
        <fullName evidence="5">PNPLA domain-containing protein</fullName>
    </recommendedName>
</protein>
<keyword evidence="1" id="KW-0378">Hydrolase</keyword>
<keyword evidence="2" id="KW-0442">Lipid degradation</keyword>
<evidence type="ECO:0000256" key="4">
    <source>
        <dbReference type="SAM" id="MobiDB-lite"/>
    </source>
</evidence>
<evidence type="ECO:0000259" key="5">
    <source>
        <dbReference type="PROSITE" id="PS51635"/>
    </source>
</evidence>
<dbReference type="PANTHER" id="PTHR14226:SF57">
    <property type="entry name" value="BLR7027 PROTEIN"/>
    <property type="match status" value="1"/>
</dbReference>
<gene>
    <name evidence="6" type="ORF">AMST5_03218</name>
</gene>
<name>A0AA48RF73_9ZZZZ</name>
<dbReference type="InterPro" id="IPR002641">
    <property type="entry name" value="PNPLA_dom"/>
</dbReference>
<evidence type="ECO:0000313" key="6">
    <source>
        <dbReference type="EMBL" id="CAJ0881136.1"/>
    </source>
</evidence>
<dbReference type="EMBL" id="OY288114">
    <property type="protein sequence ID" value="CAJ0881136.1"/>
    <property type="molecule type" value="Genomic_DNA"/>
</dbReference>
<dbReference type="PANTHER" id="PTHR14226">
    <property type="entry name" value="NEUROPATHY TARGET ESTERASE/SWISS CHEESE D.MELANOGASTER"/>
    <property type="match status" value="1"/>
</dbReference>
<evidence type="ECO:0000256" key="2">
    <source>
        <dbReference type="ARBA" id="ARBA00022963"/>
    </source>
</evidence>
<feature type="domain" description="PNPLA" evidence="5">
    <location>
        <begin position="9"/>
        <end position="213"/>
    </location>
</feature>
<dbReference type="CDD" id="cd07209">
    <property type="entry name" value="Pat_hypo_Ecoli_Z1214_like"/>
    <property type="match status" value="1"/>
</dbReference>
<dbReference type="InterPro" id="IPR050301">
    <property type="entry name" value="NTE"/>
</dbReference>
<accession>A0AA48RF73</accession>
<dbReference type="Gene3D" id="3.40.1090.10">
    <property type="entry name" value="Cytosolic phospholipase A2 catalytic domain"/>
    <property type="match status" value="2"/>
</dbReference>
<organism evidence="6">
    <name type="scientific">freshwater sediment metagenome</name>
    <dbReference type="NCBI Taxonomy" id="556182"/>
    <lineage>
        <taxon>unclassified sequences</taxon>
        <taxon>metagenomes</taxon>
        <taxon>ecological metagenomes</taxon>
    </lineage>
</organism>
<dbReference type="InterPro" id="IPR021095">
    <property type="entry name" value="DUF3734"/>
</dbReference>
<dbReference type="GO" id="GO:0016042">
    <property type="term" value="P:lipid catabolic process"/>
    <property type="evidence" value="ECO:0007669"/>
    <property type="project" value="UniProtKB-KW"/>
</dbReference>
<dbReference type="GO" id="GO:0016787">
    <property type="term" value="F:hydrolase activity"/>
    <property type="evidence" value="ECO:0007669"/>
    <property type="project" value="UniProtKB-KW"/>
</dbReference>
<dbReference type="SUPFAM" id="SSF52151">
    <property type="entry name" value="FabD/lysophospholipase-like"/>
    <property type="match status" value="1"/>
</dbReference>
<evidence type="ECO:0000256" key="3">
    <source>
        <dbReference type="ARBA" id="ARBA00023098"/>
    </source>
</evidence>
<dbReference type="Pfam" id="PF12536">
    <property type="entry name" value="DUF3734"/>
    <property type="match status" value="1"/>
</dbReference>
<dbReference type="Pfam" id="PF01734">
    <property type="entry name" value="Patatin"/>
    <property type="match status" value="1"/>
</dbReference>
<evidence type="ECO:0000256" key="1">
    <source>
        <dbReference type="ARBA" id="ARBA00022801"/>
    </source>
</evidence>
<feature type="region of interest" description="Disordered" evidence="4">
    <location>
        <begin position="369"/>
        <end position="393"/>
    </location>
</feature>
<proteinExistence type="predicted"/>
<keyword evidence="3" id="KW-0443">Lipid metabolism</keyword>
<sequence length="393" mass="43338">MAEDEKFALVLQGGGALGAYQAGAFEALSKNGYCPQWLAGISIGAINAAIICGNTPEKRVQRLRAFWEEVTSAASSPFDVGGFLGSIFAEASANLAATFGVPGFFRPRVPPPAPAWRYEPTELSYYDTAPLRATLSELVDLDLINSRKTRLSIGAVNITTGNFQYFDNMRETICLEHILASGALPPGFPAVDIGGELYWDGGLVSNTPLQYVLDTCDPKDLLCVFQVDLFGARGPAPTTLLDAAQREKDIRYSSRTRLNTDLLKRAHKLRAAVKKLSRKLPKELKTDPDWLALAEIGDVAGVTIVHLIHRRAAYERHSKDYEFSRATMEDHWKAGEVDVTTTFTHPDWLSRVPPFEDIVVFDCTKDIHDRRGETREGSKPSDATGKNDRKHTP</sequence>